<dbReference type="Gene3D" id="3.90.320.10">
    <property type="match status" value="1"/>
</dbReference>
<proteinExistence type="predicted"/>
<reference evidence="1" key="1">
    <citation type="submission" date="2021-02" db="EMBL/GenBank/DDBJ databases">
        <authorList>
            <person name="Nowell W R."/>
        </authorList>
    </citation>
    <scope>NUCLEOTIDE SEQUENCE</scope>
    <source>
        <strain evidence="1">Ploen Becks lab</strain>
    </source>
</reference>
<evidence type="ECO:0000313" key="2">
    <source>
        <dbReference type="Proteomes" id="UP000663879"/>
    </source>
</evidence>
<gene>
    <name evidence="1" type="ORF">OXX778_LOCUS9466</name>
</gene>
<dbReference type="EMBL" id="CAJNOC010001398">
    <property type="protein sequence ID" value="CAF0861516.1"/>
    <property type="molecule type" value="Genomic_DNA"/>
</dbReference>
<protein>
    <submittedName>
        <fullName evidence="1">Uncharacterized protein</fullName>
    </submittedName>
</protein>
<dbReference type="Proteomes" id="UP000663879">
    <property type="component" value="Unassembled WGS sequence"/>
</dbReference>
<dbReference type="InterPro" id="IPR011604">
    <property type="entry name" value="PDDEXK-like_dom_sf"/>
</dbReference>
<sequence length="264" mass="31298">MKIFPLLKVNYKIDVQFAKTFFPQVKPSNLEIFFKENSERELVKYLSTQKPFKLLNDEKFPKFHLNNEHKEFARTVQKSLNKKEFISINDDLVFNKVQDLSKNLDIQIDEKTKHMLKRYISTVRGKLNERSIMSLVNVNTNRNFKKVHKIKTVEFNLFKLTGIADALDIKAKQVLEIKTKQQFNDETTNIDRKDFAQVLAYMNMYKCTSCLYVQCGPDGQLKETYLPFDKPAFDYIIDRINDFCSFARQLTENDYQELLNHYNL</sequence>
<name>A0A813WWH4_9BILA</name>
<keyword evidence="2" id="KW-1185">Reference proteome</keyword>
<evidence type="ECO:0000313" key="1">
    <source>
        <dbReference type="EMBL" id="CAF0861516.1"/>
    </source>
</evidence>
<comment type="caution">
    <text evidence="1">The sequence shown here is derived from an EMBL/GenBank/DDBJ whole genome shotgun (WGS) entry which is preliminary data.</text>
</comment>
<organism evidence="1 2">
    <name type="scientific">Brachionus calyciflorus</name>
    <dbReference type="NCBI Taxonomy" id="104777"/>
    <lineage>
        <taxon>Eukaryota</taxon>
        <taxon>Metazoa</taxon>
        <taxon>Spiralia</taxon>
        <taxon>Gnathifera</taxon>
        <taxon>Rotifera</taxon>
        <taxon>Eurotatoria</taxon>
        <taxon>Monogononta</taxon>
        <taxon>Pseudotrocha</taxon>
        <taxon>Ploima</taxon>
        <taxon>Brachionidae</taxon>
        <taxon>Brachionus</taxon>
    </lineage>
</organism>
<accession>A0A813WWH4</accession>
<dbReference type="AlphaFoldDB" id="A0A813WWH4"/>